<dbReference type="SMART" id="SM00345">
    <property type="entry name" value="HTH_GNTR"/>
    <property type="match status" value="1"/>
</dbReference>
<dbReference type="Proteomes" id="UP001304650">
    <property type="component" value="Chromosome"/>
</dbReference>
<keyword evidence="2" id="KW-0238">DNA-binding</keyword>
<evidence type="ECO:0000256" key="3">
    <source>
        <dbReference type="ARBA" id="ARBA00023163"/>
    </source>
</evidence>
<feature type="domain" description="HTH gntR-type" evidence="4">
    <location>
        <begin position="13"/>
        <end position="80"/>
    </location>
</feature>
<dbReference type="InterPro" id="IPR036390">
    <property type="entry name" value="WH_DNA-bd_sf"/>
</dbReference>
<dbReference type="CDD" id="cd07377">
    <property type="entry name" value="WHTH_GntR"/>
    <property type="match status" value="1"/>
</dbReference>
<evidence type="ECO:0000259" key="4">
    <source>
        <dbReference type="PROSITE" id="PS50949"/>
    </source>
</evidence>
<keyword evidence="3" id="KW-0804">Transcription</keyword>
<dbReference type="Pfam" id="PF07729">
    <property type="entry name" value="FCD"/>
    <property type="match status" value="1"/>
</dbReference>
<dbReference type="Gene3D" id="1.20.120.530">
    <property type="entry name" value="GntR ligand-binding domain-like"/>
    <property type="match status" value="1"/>
</dbReference>
<protein>
    <submittedName>
        <fullName evidence="5">GntR family transcriptional regulator</fullName>
    </submittedName>
</protein>
<sequence length="225" mass="26400">MEYELSSPNVLYVTTYSRIRDQIRQDILNSVFKPGVRLRISELTNRYGVSQMPIREALQQLQGEGLVTLLPQKGASVRKIDENFLSNMYDIRYAIETMLVRTGVEHMTDRDLKEIDLLQEEYEAYVSNRNREAALLVNEAFHRKINGLANNYEAIEIIDRHWGLIDVLRRQFGFSEGRIHSIIDDHRKIVNALKRRDRDLSVRLTGEHVMKAKIDLIERFKQSQR</sequence>
<dbReference type="AlphaFoldDB" id="A0AA96LJN1"/>
<dbReference type="PANTHER" id="PTHR43537">
    <property type="entry name" value="TRANSCRIPTIONAL REGULATOR, GNTR FAMILY"/>
    <property type="match status" value="1"/>
</dbReference>
<dbReference type="KEGG" id="proo:MJB10_17865"/>
<dbReference type="EMBL" id="CP130319">
    <property type="protein sequence ID" value="WNR42975.1"/>
    <property type="molecule type" value="Genomic_DNA"/>
</dbReference>
<dbReference type="SUPFAM" id="SSF48008">
    <property type="entry name" value="GntR ligand-binding domain-like"/>
    <property type="match status" value="1"/>
</dbReference>
<dbReference type="PROSITE" id="PS50949">
    <property type="entry name" value="HTH_GNTR"/>
    <property type="match status" value="1"/>
</dbReference>
<dbReference type="SUPFAM" id="SSF46785">
    <property type="entry name" value="Winged helix' DNA-binding domain"/>
    <property type="match status" value="1"/>
</dbReference>
<evidence type="ECO:0000313" key="6">
    <source>
        <dbReference type="Proteomes" id="UP001304650"/>
    </source>
</evidence>
<dbReference type="InterPro" id="IPR011711">
    <property type="entry name" value="GntR_C"/>
</dbReference>
<gene>
    <name evidence="5" type="ORF">MJB10_17865</name>
</gene>
<organism evidence="5 6">
    <name type="scientific">Paenibacillus roseopurpureus</name>
    <dbReference type="NCBI Taxonomy" id="2918901"/>
    <lineage>
        <taxon>Bacteria</taxon>
        <taxon>Bacillati</taxon>
        <taxon>Bacillota</taxon>
        <taxon>Bacilli</taxon>
        <taxon>Bacillales</taxon>
        <taxon>Paenibacillaceae</taxon>
        <taxon>Paenibacillus</taxon>
    </lineage>
</organism>
<dbReference type="InterPro" id="IPR008920">
    <property type="entry name" value="TF_FadR/GntR_C"/>
</dbReference>
<dbReference type="SMART" id="SM00895">
    <property type="entry name" value="FCD"/>
    <property type="match status" value="1"/>
</dbReference>
<evidence type="ECO:0000256" key="2">
    <source>
        <dbReference type="ARBA" id="ARBA00023125"/>
    </source>
</evidence>
<dbReference type="RefSeq" id="WP_314796858.1">
    <property type="nucleotide sequence ID" value="NZ_CP130319.1"/>
</dbReference>
<keyword evidence="1" id="KW-0805">Transcription regulation</keyword>
<proteinExistence type="predicted"/>
<reference evidence="5" key="1">
    <citation type="submission" date="2022-02" db="EMBL/GenBank/DDBJ databases">
        <title>Paenibacillus sp. MBLB1832 Whole Genome Shotgun Sequencing.</title>
        <authorList>
            <person name="Hwang C.Y."/>
            <person name="Cho E.-S."/>
            <person name="Seo M.-J."/>
        </authorList>
    </citation>
    <scope>NUCLEOTIDE SEQUENCE</scope>
    <source>
        <strain evidence="5">MBLB1832</strain>
    </source>
</reference>
<evidence type="ECO:0000313" key="5">
    <source>
        <dbReference type="EMBL" id="WNR42975.1"/>
    </source>
</evidence>
<dbReference type="GO" id="GO:0003700">
    <property type="term" value="F:DNA-binding transcription factor activity"/>
    <property type="evidence" value="ECO:0007669"/>
    <property type="project" value="InterPro"/>
</dbReference>
<accession>A0AA96LJN1</accession>
<dbReference type="PANTHER" id="PTHR43537:SF5">
    <property type="entry name" value="UXU OPERON TRANSCRIPTIONAL REGULATOR"/>
    <property type="match status" value="1"/>
</dbReference>
<keyword evidence="6" id="KW-1185">Reference proteome</keyword>
<name>A0AA96LJN1_9BACL</name>
<dbReference type="Pfam" id="PF00392">
    <property type="entry name" value="GntR"/>
    <property type="match status" value="1"/>
</dbReference>
<dbReference type="InterPro" id="IPR000524">
    <property type="entry name" value="Tscrpt_reg_HTH_GntR"/>
</dbReference>
<dbReference type="GO" id="GO:0003677">
    <property type="term" value="F:DNA binding"/>
    <property type="evidence" value="ECO:0007669"/>
    <property type="project" value="UniProtKB-KW"/>
</dbReference>
<dbReference type="InterPro" id="IPR036388">
    <property type="entry name" value="WH-like_DNA-bd_sf"/>
</dbReference>
<dbReference type="Gene3D" id="1.10.10.10">
    <property type="entry name" value="Winged helix-like DNA-binding domain superfamily/Winged helix DNA-binding domain"/>
    <property type="match status" value="1"/>
</dbReference>
<evidence type="ECO:0000256" key="1">
    <source>
        <dbReference type="ARBA" id="ARBA00023015"/>
    </source>
</evidence>